<dbReference type="InterPro" id="IPR005574">
    <property type="entry name" value="Rpb4/RPC9"/>
</dbReference>
<dbReference type="InterPro" id="IPR038324">
    <property type="entry name" value="Rpb4/RPC9_sf"/>
</dbReference>
<proteinExistence type="inferred from homology"/>
<evidence type="ECO:0000313" key="9">
    <source>
        <dbReference type="Proteomes" id="UP000398389"/>
    </source>
</evidence>
<dbReference type="AlphaFoldDB" id="A0A5E8B9C1"/>
<accession>A0A5E8B9C1</accession>
<dbReference type="SMART" id="SM00657">
    <property type="entry name" value="RPOL4c"/>
    <property type="match status" value="1"/>
</dbReference>
<evidence type="ECO:0000313" key="8">
    <source>
        <dbReference type="EMBL" id="VVT47486.1"/>
    </source>
</evidence>
<evidence type="ECO:0000259" key="7">
    <source>
        <dbReference type="SMART" id="SM00657"/>
    </source>
</evidence>
<dbReference type="InterPro" id="IPR006590">
    <property type="entry name" value="RNA_pol_Rpb4/RPC9_core"/>
</dbReference>
<keyword evidence="4" id="KW-0240">DNA-directed RNA polymerase</keyword>
<dbReference type="PANTHER" id="PTHR15561">
    <property type="entry name" value="CALCITONIN GENE-RELATED PEPTIDE-RECEPTOR COMPONENT PROTEIN"/>
    <property type="match status" value="1"/>
</dbReference>
<dbReference type="GO" id="GO:0000166">
    <property type="term" value="F:nucleotide binding"/>
    <property type="evidence" value="ECO:0007669"/>
    <property type="project" value="InterPro"/>
</dbReference>
<dbReference type="SUPFAM" id="SSF47819">
    <property type="entry name" value="HRDC-like"/>
    <property type="match status" value="1"/>
</dbReference>
<comment type="similarity">
    <text evidence="2">Belongs to the eukaryotic RPC9 RNA polymerase subunit family.</text>
</comment>
<dbReference type="InterPro" id="IPR010997">
    <property type="entry name" value="HRDC-like_sf"/>
</dbReference>
<dbReference type="Pfam" id="PF03874">
    <property type="entry name" value="RNA_pol_Rpb4"/>
    <property type="match status" value="1"/>
</dbReference>
<evidence type="ECO:0000256" key="1">
    <source>
        <dbReference type="ARBA" id="ARBA00004123"/>
    </source>
</evidence>
<dbReference type="Gene3D" id="1.20.1250.40">
    <property type="match status" value="1"/>
</dbReference>
<dbReference type="GO" id="GO:0005666">
    <property type="term" value="C:RNA polymerase III complex"/>
    <property type="evidence" value="ECO:0007669"/>
    <property type="project" value="InterPro"/>
</dbReference>
<dbReference type="InterPro" id="IPR038846">
    <property type="entry name" value="RPC9"/>
</dbReference>
<keyword evidence="9" id="KW-1185">Reference proteome</keyword>
<gene>
    <name evidence="8" type="ORF">SAPINGB_P001735</name>
</gene>
<evidence type="ECO:0000256" key="2">
    <source>
        <dbReference type="ARBA" id="ARBA00006898"/>
    </source>
</evidence>
<dbReference type="Proteomes" id="UP000398389">
    <property type="component" value="Unassembled WGS sequence"/>
</dbReference>
<reference evidence="8 9" key="1">
    <citation type="submission" date="2019-09" db="EMBL/GenBank/DDBJ databases">
        <authorList>
            <person name="Brejova B."/>
        </authorList>
    </citation>
    <scope>NUCLEOTIDE SEQUENCE [LARGE SCALE GENOMIC DNA]</scope>
</reference>
<evidence type="ECO:0000256" key="3">
    <source>
        <dbReference type="ARBA" id="ARBA00016672"/>
    </source>
</evidence>
<evidence type="ECO:0000256" key="4">
    <source>
        <dbReference type="ARBA" id="ARBA00022478"/>
    </source>
</evidence>
<keyword evidence="6" id="KW-0539">Nucleus</keyword>
<comment type="subcellular location">
    <subcellularLocation>
        <location evidence="1">Nucleus</location>
    </subcellularLocation>
</comment>
<dbReference type="PANTHER" id="PTHR15561:SF0">
    <property type="entry name" value="DNA-DIRECTED RNA POLYMERASE III SUBUNIT RPC9"/>
    <property type="match status" value="1"/>
</dbReference>
<dbReference type="RefSeq" id="XP_031852347.1">
    <property type="nucleotide sequence ID" value="XM_031996456.1"/>
</dbReference>
<keyword evidence="5" id="KW-0804">Transcription</keyword>
<name>A0A5E8B9C1_9ASCO</name>
<dbReference type="GO" id="GO:0006384">
    <property type="term" value="P:transcription initiation at RNA polymerase III promoter"/>
    <property type="evidence" value="ECO:0007669"/>
    <property type="project" value="InterPro"/>
</dbReference>
<dbReference type="OrthoDB" id="1746530at2759"/>
<dbReference type="GeneID" id="43580556"/>
<protein>
    <recommendedName>
        <fullName evidence="3">DNA-directed RNA polymerase III subunit RPC9</fullName>
    </recommendedName>
</protein>
<dbReference type="EMBL" id="CABVLU010000001">
    <property type="protein sequence ID" value="VVT47486.1"/>
    <property type="molecule type" value="Genomic_DNA"/>
</dbReference>
<organism evidence="8 9">
    <name type="scientific">Magnusiomyces paraingens</name>
    <dbReference type="NCBI Taxonomy" id="2606893"/>
    <lineage>
        <taxon>Eukaryota</taxon>
        <taxon>Fungi</taxon>
        <taxon>Dikarya</taxon>
        <taxon>Ascomycota</taxon>
        <taxon>Saccharomycotina</taxon>
        <taxon>Dipodascomycetes</taxon>
        <taxon>Dipodascales</taxon>
        <taxon>Dipodascaceae</taxon>
        <taxon>Magnusiomyces</taxon>
    </lineage>
</organism>
<sequence>MKIEEERNSLLLDFEVLKHLDSIKQSRVQADLKQNVKSGPKSENLETILIELHAYLRDRPAGNGAHPQSTDSINTFVNEIKRFELEKAEVLQLINITPQSLPVLYNVIEECDQRFSNEEMEELLRLVEGLGFEPQPQQENTNDEDQ</sequence>
<feature type="domain" description="RNA polymerase Rpb4/RPC9 core" evidence="7">
    <location>
        <begin position="1"/>
        <end position="133"/>
    </location>
</feature>
<evidence type="ECO:0000256" key="5">
    <source>
        <dbReference type="ARBA" id="ARBA00023163"/>
    </source>
</evidence>
<evidence type="ECO:0000256" key="6">
    <source>
        <dbReference type="ARBA" id="ARBA00023242"/>
    </source>
</evidence>